<organism evidence="1 2">
    <name type="scientific">Paenibacillus lactis</name>
    <dbReference type="NCBI Taxonomy" id="228574"/>
    <lineage>
        <taxon>Bacteria</taxon>
        <taxon>Bacillati</taxon>
        <taxon>Bacillota</taxon>
        <taxon>Bacilli</taxon>
        <taxon>Bacillales</taxon>
        <taxon>Paenibacillaceae</taxon>
        <taxon>Paenibacillus</taxon>
    </lineage>
</organism>
<accession>A0ABS4F7H5</accession>
<evidence type="ECO:0000313" key="1">
    <source>
        <dbReference type="EMBL" id="MBP1892199.1"/>
    </source>
</evidence>
<name>A0ABS4F7H5_9BACL</name>
<proteinExistence type="predicted"/>
<comment type="caution">
    <text evidence="1">The sequence shown here is derived from an EMBL/GenBank/DDBJ whole genome shotgun (WGS) entry which is preliminary data.</text>
</comment>
<dbReference type="EMBL" id="JAGGKI010000003">
    <property type="protein sequence ID" value="MBP1892199.1"/>
    <property type="molecule type" value="Genomic_DNA"/>
</dbReference>
<sequence length="38" mass="4169">MNLRLQRDNNMKTDYSFDFGAAVLAGVPARIRLVSGNG</sequence>
<protein>
    <submittedName>
        <fullName evidence="1">Uncharacterized protein</fullName>
    </submittedName>
</protein>
<evidence type="ECO:0000313" key="2">
    <source>
        <dbReference type="Proteomes" id="UP000706926"/>
    </source>
</evidence>
<gene>
    <name evidence="1" type="ORF">J2Z18_001275</name>
</gene>
<dbReference type="Proteomes" id="UP000706926">
    <property type="component" value="Unassembled WGS sequence"/>
</dbReference>
<keyword evidence="2" id="KW-1185">Reference proteome</keyword>
<reference evidence="1 2" key="1">
    <citation type="submission" date="2021-03" db="EMBL/GenBank/DDBJ databases">
        <title>Genomic Encyclopedia of Type Strains, Phase IV (KMG-IV): sequencing the most valuable type-strain genomes for metagenomic binning, comparative biology and taxonomic classification.</title>
        <authorList>
            <person name="Goeker M."/>
        </authorList>
    </citation>
    <scope>NUCLEOTIDE SEQUENCE [LARGE SCALE GENOMIC DNA]</scope>
    <source>
        <strain evidence="1 2">DSM 15596</strain>
    </source>
</reference>